<evidence type="ECO:0000313" key="3">
    <source>
        <dbReference type="Proteomes" id="UP000054549"/>
    </source>
</evidence>
<feature type="compositionally biased region" description="Pro residues" evidence="1">
    <location>
        <begin position="168"/>
        <end position="183"/>
    </location>
</feature>
<dbReference type="InterPro" id="IPR059179">
    <property type="entry name" value="MLKL-like_MCAfunc"/>
</dbReference>
<feature type="region of interest" description="Disordered" evidence="1">
    <location>
        <begin position="143"/>
        <end position="183"/>
    </location>
</feature>
<organism evidence="2 3">
    <name type="scientific">Amanita muscaria (strain Koide BX008)</name>
    <dbReference type="NCBI Taxonomy" id="946122"/>
    <lineage>
        <taxon>Eukaryota</taxon>
        <taxon>Fungi</taxon>
        <taxon>Dikarya</taxon>
        <taxon>Basidiomycota</taxon>
        <taxon>Agaricomycotina</taxon>
        <taxon>Agaricomycetes</taxon>
        <taxon>Agaricomycetidae</taxon>
        <taxon>Agaricales</taxon>
        <taxon>Pluteineae</taxon>
        <taxon>Amanitaceae</taxon>
        <taxon>Amanita</taxon>
    </lineage>
</organism>
<dbReference type="Proteomes" id="UP000054549">
    <property type="component" value="Unassembled WGS sequence"/>
</dbReference>
<evidence type="ECO:0000256" key="1">
    <source>
        <dbReference type="SAM" id="MobiDB-lite"/>
    </source>
</evidence>
<dbReference type="AlphaFoldDB" id="A0A0C2SVJ1"/>
<gene>
    <name evidence="2" type="ORF">M378DRAFT_171046</name>
</gene>
<evidence type="ECO:0000313" key="2">
    <source>
        <dbReference type="EMBL" id="KIL58079.1"/>
    </source>
</evidence>
<sequence>MSSSLAPKAIIPQLRELAELEVPSISEAADAVVLLCRAVKRVKSDEDLFEDLSTKAAKLLYVVINGLREKGQSDLDNNSKSNIDAFTGVVEKFLDLALKNSTRSDFIAFWSSDEDEIEVLRGELDARLRAFGFKSFDDLRVEHKQRVSQPGNKSEKPKNINGSNVAKPPMPPSYPTKPIPAAY</sequence>
<reference evidence="2 3" key="1">
    <citation type="submission" date="2014-04" db="EMBL/GenBank/DDBJ databases">
        <title>Evolutionary Origins and Diversification of the Mycorrhizal Mutualists.</title>
        <authorList>
            <consortium name="DOE Joint Genome Institute"/>
            <consortium name="Mycorrhizal Genomics Consortium"/>
            <person name="Kohler A."/>
            <person name="Kuo A."/>
            <person name="Nagy L.G."/>
            <person name="Floudas D."/>
            <person name="Copeland A."/>
            <person name="Barry K.W."/>
            <person name="Cichocki N."/>
            <person name="Veneault-Fourrey C."/>
            <person name="LaButti K."/>
            <person name="Lindquist E.A."/>
            <person name="Lipzen A."/>
            <person name="Lundell T."/>
            <person name="Morin E."/>
            <person name="Murat C."/>
            <person name="Riley R."/>
            <person name="Ohm R."/>
            <person name="Sun H."/>
            <person name="Tunlid A."/>
            <person name="Henrissat B."/>
            <person name="Grigoriev I.V."/>
            <person name="Hibbett D.S."/>
            <person name="Martin F."/>
        </authorList>
    </citation>
    <scope>NUCLEOTIDE SEQUENCE [LARGE SCALE GENOMIC DNA]</scope>
    <source>
        <strain evidence="2 3">Koide BX008</strain>
    </source>
</reference>
<dbReference type="HOGENOM" id="CLU_1474806_0_0_1"/>
<keyword evidence="3" id="KW-1185">Reference proteome</keyword>
<dbReference type="CDD" id="cd21037">
    <property type="entry name" value="MLKL_NTD"/>
    <property type="match status" value="1"/>
</dbReference>
<dbReference type="EMBL" id="KN818348">
    <property type="protein sequence ID" value="KIL58079.1"/>
    <property type="molecule type" value="Genomic_DNA"/>
</dbReference>
<name>A0A0C2SVJ1_AMAMK</name>
<protein>
    <submittedName>
        <fullName evidence="2">Uncharacterized protein</fullName>
    </submittedName>
</protein>
<accession>A0A0C2SVJ1</accession>
<proteinExistence type="predicted"/>
<dbReference type="InParanoid" id="A0A0C2SVJ1"/>